<feature type="domain" description="YagK/YfjJ C-terminal" evidence="1">
    <location>
        <begin position="47"/>
        <end position="217"/>
    </location>
</feature>
<evidence type="ECO:0000259" key="1">
    <source>
        <dbReference type="Pfam" id="PF11726"/>
    </source>
</evidence>
<dbReference type="InterPro" id="IPR057271">
    <property type="entry name" value="YagK_YfjJ_C"/>
</dbReference>
<sequence length="219" mass="24986">MQRHPSNKNLRILHGETFEGLPIMASKGPFIYEHLAKLKLTITRALGQYPRVFAFRCDLRFPADVQLSDQVYSNAAIGDFMESFKFQIESNRNTAVQLNKDAHTSEVRYVWAREQGQGSRVHHYHLLILLNQDAFYTVGKLGSANANMFHRLEQAWAYALRLPVASVQGLVEVPDNATYRIRRDDTIGQGALFERSSYLCKSATKQFGNGYHVFDSSRN</sequence>
<proteinExistence type="predicted"/>
<evidence type="ECO:0000313" key="3">
    <source>
        <dbReference type="Proteomes" id="UP000330809"/>
    </source>
</evidence>
<gene>
    <name evidence="2" type="ORF">NCTC10754_00452</name>
</gene>
<dbReference type="Pfam" id="PF11726">
    <property type="entry name" value="YagK_YfjJ_C"/>
    <property type="match status" value="1"/>
</dbReference>
<protein>
    <submittedName>
        <fullName evidence="2">Transposase</fullName>
    </submittedName>
</protein>
<organism evidence="2 3">
    <name type="scientific">Pseudomonas fragi</name>
    <dbReference type="NCBI Taxonomy" id="296"/>
    <lineage>
        <taxon>Bacteria</taxon>
        <taxon>Pseudomonadati</taxon>
        <taxon>Pseudomonadota</taxon>
        <taxon>Gammaproteobacteria</taxon>
        <taxon>Pseudomonadales</taxon>
        <taxon>Pseudomonadaceae</taxon>
        <taxon>Pseudomonas</taxon>
    </lineage>
</organism>
<name>A0A449IEP6_PSEFR</name>
<reference evidence="2 3" key="1">
    <citation type="submission" date="2019-02" db="EMBL/GenBank/DDBJ databases">
        <authorList>
            <consortium name="Pathogen Informatics"/>
        </authorList>
    </citation>
    <scope>NUCLEOTIDE SEQUENCE [LARGE SCALE GENOMIC DNA]</scope>
    <source>
        <strain evidence="2 3">3012STDY7103891</strain>
    </source>
</reference>
<dbReference type="Proteomes" id="UP000330809">
    <property type="component" value="Unassembled WGS sequence"/>
</dbReference>
<dbReference type="EMBL" id="CAACYJ010000002">
    <property type="protein sequence ID" value="VFB17931.1"/>
    <property type="molecule type" value="Genomic_DNA"/>
</dbReference>
<dbReference type="AlphaFoldDB" id="A0A449IEP6"/>
<accession>A0A449IEP6</accession>
<dbReference type="RefSeq" id="WP_133143834.1">
    <property type="nucleotide sequence ID" value="NZ_CAACYJ010000002.1"/>
</dbReference>
<evidence type="ECO:0000313" key="2">
    <source>
        <dbReference type="EMBL" id="VFB17931.1"/>
    </source>
</evidence>